<accession>A0A1A9UED4</accession>
<proteinExistence type="predicted"/>
<dbReference type="EnsemblMetazoa" id="GAUT002016-RA">
    <property type="protein sequence ID" value="GAUT002016-PA"/>
    <property type="gene ID" value="GAUT002016"/>
</dbReference>
<evidence type="ECO:0000313" key="1">
    <source>
        <dbReference type="EnsemblMetazoa" id="GAUT002016-PA"/>
    </source>
</evidence>
<reference evidence="1" key="1">
    <citation type="submission" date="2020-05" db="UniProtKB">
        <authorList>
            <consortium name="EnsemblMetazoa"/>
        </authorList>
    </citation>
    <scope>IDENTIFICATION</scope>
    <source>
        <strain evidence="1">TTRI</strain>
    </source>
</reference>
<dbReference type="VEuPathDB" id="VectorBase:GAUT002016"/>
<keyword evidence="2" id="KW-1185">Reference proteome</keyword>
<sequence length="141" mass="15712">MVPHKSGKSNSTSSLTVYGLLNVEHDDTARTLRPKTQDIGLKSKIRIPLLDMKAKHRELQTQLYLSSTTDDKSCKQLEWLTVVNMACVRLIMVFNIIMLTAAAAAAPAVAGHIDCIQIHQFSKGTEYLEIRAKDGPIYICR</sequence>
<protein>
    <submittedName>
        <fullName evidence="1">Uncharacterized protein</fullName>
    </submittedName>
</protein>
<dbReference type="Proteomes" id="UP000078200">
    <property type="component" value="Unassembled WGS sequence"/>
</dbReference>
<evidence type="ECO:0000313" key="2">
    <source>
        <dbReference type="Proteomes" id="UP000078200"/>
    </source>
</evidence>
<name>A0A1A9UED4_GLOAU</name>
<organism evidence="1 2">
    <name type="scientific">Glossina austeni</name>
    <name type="common">Savannah tsetse fly</name>
    <dbReference type="NCBI Taxonomy" id="7395"/>
    <lineage>
        <taxon>Eukaryota</taxon>
        <taxon>Metazoa</taxon>
        <taxon>Ecdysozoa</taxon>
        <taxon>Arthropoda</taxon>
        <taxon>Hexapoda</taxon>
        <taxon>Insecta</taxon>
        <taxon>Pterygota</taxon>
        <taxon>Neoptera</taxon>
        <taxon>Endopterygota</taxon>
        <taxon>Diptera</taxon>
        <taxon>Brachycera</taxon>
        <taxon>Muscomorpha</taxon>
        <taxon>Hippoboscoidea</taxon>
        <taxon>Glossinidae</taxon>
        <taxon>Glossina</taxon>
    </lineage>
</organism>
<dbReference type="AlphaFoldDB" id="A0A1A9UED4"/>